<organism evidence="5 6">
    <name type="scientific">Waltera intestinalis</name>
    <dbReference type="NCBI Taxonomy" id="2606635"/>
    <lineage>
        <taxon>Bacteria</taxon>
        <taxon>Bacillati</taxon>
        <taxon>Bacillota</taxon>
        <taxon>Clostridia</taxon>
        <taxon>Lachnospirales</taxon>
        <taxon>Lachnospiraceae</taxon>
        <taxon>Waltera</taxon>
    </lineage>
</organism>
<name>A0A6L5YKA1_9FIRM</name>
<gene>
    <name evidence="5" type="ORF">FYJ59_11365</name>
</gene>
<feature type="region of interest" description="Disordered" evidence="1">
    <location>
        <begin position="60"/>
        <end position="86"/>
    </location>
</feature>
<feature type="region of interest" description="Disordered" evidence="1">
    <location>
        <begin position="218"/>
        <end position="269"/>
    </location>
</feature>
<evidence type="ECO:0000313" key="6">
    <source>
        <dbReference type="Proteomes" id="UP000476055"/>
    </source>
</evidence>
<keyword evidence="2" id="KW-0472">Membrane</keyword>
<sequence>MVIAGSTAIFTMMPITAFAQVPEEEAQVCICETKCDEAHINPECPVCSYDYAYCEGKEPEVTETEDATETDAEKEEEPMGPLTPDGNLELVDDYGSLEVGGKQFITVVTKSGNYFYIIIDRDDHGNENVHFLNMVDESDLLALMDDEQVEEYMNKTGVGEKDGQTTVVEDVTETEAEEPEAEVEKPVKKNNSGMIVIVLLVIGGAAGGYFYITKAKNKKPTKNSGVDPDADYNEDEEDYLGSIPEDEDDVIDIPEIDGDDDIEEDDEEE</sequence>
<feature type="domain" description="Mobile element protein CD1107-like" evidence="4">
    <location>
        <begin position="23"/>
        <end position="76"/>
    </location>
</feature>
<feature type="compositionally biased region" description="Acidic residues" evidence="1">
    <location>
        <begin position="61"/>
        <end position="78"/>
    </location>
</feature>
<evidence type="ECO:0000256" key="3">
    <source>
        <dbReference type="SAM" id="SignalP"/>
    </source>
</evidence>
<dbReference type="InterPro" id="IPR025376">
    <property type="entry name" value="CD1107-like_dom"/>
</dbReference>
<feature type="compositionally biased region" description="Acidic residues" evidence="1">
    <location>
        <begin position="228"/>
        <end position="269"/>
    </location>
</feature>
<dbReference type="EMBL" id="VUMU01000015">
    <property type="protein sequence ID" value="MST58826.1"/>
    <property type="molecule type" value="Genomic_DNA"/>
</dbReference>
<feature type="transmembrane region" description="Helical" evidence="2">
    <location>
        <begin position="193"/>
        <end position="212"/>
    </location>
</feature>
<evidence type="ECO:0000256" key="1">
    <source>
        <dbReference type="SAM" id="MobiDB-lite"/>
    </source>
</evidence>
<dbReference type="Pfam" id="PF14283">
    <property type="entry name" value="CD1107-like"/>
    <property type="match status" value="2"/>
</dbReference>
<dbReference type="AlphaFoldDB" id="A0A6L5YKA1"/>
<keyword evidence="3" id="KW-0732">Signal</keyword>
<feature type="domain" description="Mobile element protein CD1107-like" evidence="4">
    <location>
        <begin position="81"/>
        <end position="219"/>
    </location>
</feature>
<evidence type="ECO:0000256" key="2">
    <source>
        <dbReference type="SAM" id="Phobius"/>
    </source>
</evidence>
<proteinExistence type="predicted"/>
<dbReference type="Proteomes" id="UP000476055">
    <property type="component" value="Unassembled WGS sequence"/>
</dbReference>
<feature type="chain" id="PRO_5026898587" evidence="3">
    <location>
        <begin position="20"/>
        <end position="269"/>
    </location>
</feature>
<reference evidence="5 6" key="1">
    <citation type="submission" date="2019-08" db="EMBL/GenBank/DDBJ databases">
        <title>In-depth cultivation of the pig gut microbiome towards novel bacterial diversity and tailored functional studies.</title>
        <authorList>
            <person name="Wylensek D."/>
            <person name="Hitch T.C.A."/>
            <person name="Clavel T."/>
        </authorList>
    </citation>
    <scope>NUCLEOTIDE SEQUENCE [LARGE SCALE GENOMIC DNA]</scope>
    <source>
        <strain evidence="5 6">WCA3-601-WT-6H</strain>
    </source>
</reference>
<keyword evidence="2" id="KW-1133">Transmembrane helix</keyword>
<evidence type="ECO:0000259" key="4">
    <source>
        <dbReference type="Pfam" id="PF14283"/>
    </source>
</evidence>
<comment type="caution">
    <text evidence="5">The sequence shown here is derived from an EMBL/GenBank/DDBJ whole genome shotgun (WGS) entry which is preliminary data.</text>
</comment>
<evidence type="ECO:0000313" key="5">
    <source>
        <dbReference type="EMBL" id="MST58826.1"/>
    </source>
</evidence>
<feature type="signal peptide" evidence="3">
    <location>
        <begin position="1"/>
        <end position="19"/>
    </location>
</feature>
<keyword evidence="6" id="KW-1185">Reference proteome</keyword>
<protein>
    <submittedName>
        <fullName evidence="5">DUF4366 domain-containing protein</fullName>
    </submittedName>
</protein>
<accession>A0A6L5YKA1</accession>
<keyword evidence="2" id="KW-0812">Transmembrane</keyword>